<dbReference type="InParanoid" id="A0A1X7U034"/>
<sequence>MDPEYNKGVQSRIFWKSQTTGTVKSRPVFNPRSDITEQGNSENADQRGNFRKSPEGGFYSSLFLVPKKDGGKRPVINLKHLNAYVLP</sequence>
<proteinExistence type="predicted"/>
<name>A0A1X7U034_AMPQE</name>
<evidence type="ECO:0000313" key="2">
    <source>
        <dbReference type="EnsemblMetazoa" id="Aqu2.1.20743_001"/>
    </source>
</evidence>
<accession>A0A1X7U034</accession>
<feature type="region of interest" description="Disordered" evidence="1">
    <location>
        <begin position="23"/>
        <end position="57"/>
    </location>
</feature>
<evidence type="ECO:0000256" key="1">
    <source>
        <dbReference type="SAM" id="MobiDB-lite"/>
    </source>
</evidence>
<organism evidence="2">
    <name type="scientific">Amphimedon queenslandica</name>
    <name type="common">Sponge</name>
    <dbReference type="NCBI Taxonomy" id="400682"/>
    <lineage>
        <taxon>Eukaryota</taxon>
        <taxon>Metazoa</taxon>
        <taxon>Porifera</taxon>
        <taxon>Demospongiae</taxon>
        <taxon>Heteroscleromorpha</taxon>
        <taxon>Haplosclerida</taxon>
        <taxon>Niphatidae</taxon>
        <taxon>Amphimedon</taxon>
    </lineage>
</organism>
<protein>
    <submittedName>
        <fullName evidence="2">Uncharacterized protein</fullName>
    </submittedName>
</protein>
<dbReference type="EnsemblMetazoa" id="Aqu2.1.20743_001">
    <property type="protein sequence ID" value="Aqu2.1.20743_001"/>
    <property type="gene ID" value="Aqu2.1.20743"/>
</dbReference>
<dbReference type="AlphaFoldDB" id="A0A1X7U034"/>
<reference evidence="2" key="1">
    <citation type="submission" date="2017-05" db="UniProtKB">
        <authorList>
            <consortium name="EnsemblMetazoa"/>
        </authorList>
    </citation>
    <scope>IDENTIFICATION</scope>
</reference>